<dbReference type="Proteomes" id="UP000887116">
    <property type="component" value="Unassembled WGS sequence"/>
</dbReference>
<comment type="caution">
    <text evidence="1">The sequence shown here is derived from an EMBL/GenBank/DDBJ whole genome shotgun (WGS) entry which is preliminary data.</text>
</comment>
<dbReference type="AlphaFoldDB" id="A0A8X6H6E6"/>
<keyword evidence="2" id="KW-1185">Reference proteome</keyword>
<organism evidence="1 2">
    <name type="scientific">Trichonephila clavata</name>
    <name type="common">Joro spider</name>
    <name type="synonym">Nephila clavata</name>
    <dbReference type="NCBI Taxonomy" id="2740835"/>
    <lineage>
        <taxon>Eukaryota</taxon>
        <taxon>Metazoa</taxon>
        <taxon>Ecdysozoa</taxon>
        <taxon>Arthropoda</taxon>
        <taxon>Chelicerata</taxon>
        <taxon>Arachnida</taxon>
        <taxon>Araneae</taxon>
        <taxon>Araneomorphae</taxon>
        <taxon>Entelegynae</taxon>
        <taxon>Araneoidea</taxon>
        <taxon>Nephilidae</taxon>
        <taxon>Trichonephila</taxon>
    </lineage>
</organism>
<sequence>MKTEWRFLSRQLTSLRVSSDSLRFFVRGSVGLFLILTFSCDRSTPQPPQVAPAAIARFLAILGVKTYAAAGTDCGFLPTRVFSRLFLFRVWNSLWLKGHFFLHVHFYLDVLQLFGDVGRLQPVDAH</sequence>
<protein>
    <submittedName>
        <fullName evidence="1">Uncharacterized protein</fullName>
    </submittedName>
</protein>
<gene>
    <name evidence="1" type="ORF">TNCT_665211</name>
</gene>
<dbReference type="OrthoDB" id="10432274at2759"/>
<name>A0A8X6H6E6_TRICU</name>
<evidence type="ECO:0000313" key="2">
    <source>
        <dbReference type="Proteomes" id="UP000887116"/>
    </source>
</evidence>
<dbReference type="EMBL" id="BMAO01007735">
    <property type="protein sequence ID" value="GFR18136.1"/>
    <property type="molecule type" value="Genomic_DNA"/>
</dbReference>
<reference evidence="1" key="1">
    <citation type="submission" date="2020-07" db="EMBL/GenBank/DDBJ databases">
        <title>Multicomponent nature underlies the extraordinary mechanical properties of spider dragline silk.</title>
        <authorList>
            <person name="Kono N."/>
            <person name="Nakamura H."/>
            <person name="Mori M."/>
            <person name="Yoshida Y."/>
            <person name="Ohtoshi R."/>
            <person name="Malay A.D."/>
            <person name="Moran D.A.P."/>
            <person name="Tomita M."/>
            <person name="Numata K."/>
            <person name="Arakawa K."/>
        </authorList>
    </citation>
    <scope>NUCLEOTIDE SEQUENCE</scope>
</reference>
<accession>A0A8X6H6E6</accession>
<proteinExistence type="predicted"/>
<evidence type="ECO:0000313" key="1">
    <source>
        <dbReference type="EMBL" id="GFR18136.1"/>
    </source>
</evidence>